<dbReference type="SUPFAM" id="SSF51735">
    <property type="entry name" value="NAD(P)-binding Rossmann-fold domains"/>
    <property type="match status" value="1"/>
</dbReference>
<dbReference type="SUPFAM" id="SSF50129">
    <property type="entry name" value="GroES-like"/>
    <property type="match status" value="1"/>
</dbReference>
<dbReference type="CDD" id="cd05286">
    <property type="entry name" value="QOR2"/>
    <property type="match status" value="1"/>
</dbReference>
<dbReference type="Gene3D" id="3.40.50.720">
    <property type="entry name" value="NAD(P)-binding Rossmann-like Domain"/>
    <property type="match status" value="1"/>
</dbReference>
<accession>A0ABZ2LG51</accession>
<dbReference type="InterPro" id="IPR020843">
    <property type="entry name" value="ER"/>
</dbReference>
<dbReference type="InterPro" id="IPR036291">
    <property type="entry name" value="NAD(P)-bd_dom_sf"/>
</dbReference>
<evidence type="ECO:0000259" key="3">
    <source>
        <dbReference type="SMART" id="SM00829"/>
    </source>
</evidence>
<keyword evidence="1" id="KW-0521">NADP</keyword>
<dbReference type="InterPro" id="IPR011032">
    <property type="entry name" value="GroES-like_sf"/>
</dbReference>
<keyword evidence="5" id="KW-1185">Reference proteome</keyword>
<dbReference type="EMBL" id="CP089983">
    <property type="protein sequence ID" value="WXB09722.1"/>
    <property type="molecule type" value="Genomic_DNA"/>
</dbReference>
<evidence type="ECO:0000313" key="5">
    <source>
        <dbReference type="Proteomes" id="UP001374803"/>
    </source>
</evidence>
<dbReference type="InterPro" id="IPR013154">
    <property type="entry name" value="ADH-like_N"/>
</dbReference>
<dbReference type="Proteomes" id="UP001374803">
    <property type="component" value="Chromosome"/>
</dbReference>
<dbReference type="InterPro" id="IPR047618">
    <property type="entry name" value="QOR-like"/>
</dbReference>
<dbReference type="Gene3D" id="3.90.180.10">
    <property type="entry name" value="Medium-chain alcohol dehydrogenases, catalytic domain"/>
    <property type="match status" value="1"/>
</dbReference>
<dbReference type="SMART" id="SM00829">
    <property type="entry name" value="PKS_ER"/>
    <property type="match status" value="1"/>
</dbReference>
<feature type="domain" description="Enoyl reductase (ER)" evidence="3">
    <location>
        <begin position="11"/>
        <end position="321"/>
    </location>
</feature>
<dbReference type="RefSeq" id="WP_394839395.1">
    <property type="nucleotide sequence ID" value="NZ_CP089929.1"/>
</dbReference>
<proteinExistence type="predicted"/>
<name>A0ABZ2LG51_9BACT</name>
<dbReference type="Pfam" id="PF08240">
    <property type="entry name" value="ADH_N"/>
    <property type="match status" value="1"/>
</dbReference>
<evidence type="ECO:0000313" key="4">
    <source>
        <dbReference type="EMBL" id="WXB09722.1"/>
    </source>
</evidence>
<dbReference type="Pfam" id="PF00107">
    <property type="entry name" value="ADH_zinc_N"/>
    <property type="match status" value="1"/>
</dbReference>
<keyword evidence="2" id="KW-0560">Oxidoreductase</keyword>
<dbReference type="InterPro" id="IPR013149">
    <property type="entry name" value="ADH-like_C"/>
</dbReference>
<gene>
    <name evidence="4" type="ORF">LVJ94_21145</name>
</gene>
<dbReference type="PANTHER" id="PTHR48106:SF13">
    <property type="entry name" value="QUINONE OXIDOREDUCTASE-RELATED"/>
    <property type="match status" value="1"/>
</dbReference>
<protein>
    <submittedName>
        <fullName evidence="4">Quinone oxidoreductase</fullName>
    </submittedName>
</protein>
<organism evidence="4 5">
    <name type="scientific">Pendulispora rubella</name>
    <dbReference type="NCBI Taxonomy" id="2741070"/>
    <lineage>
        <taxon>Bacteria</taxon>
        <taxon>Pseudomonadati</taxon>
        <taxon>Myxococcota</taxon>
        <taxon>Myxococcia</taxon>
        <taxon>Myxococcales</taxon>
        <taxon>Sorangiineae</taxon>
        <taxon>Pendulisporaceae</taxon>
        <taxon>Pendulispora</taxon>
    </lineage>
</organism>
<sequence length="323" mass="34011">MPHAIVIHETGGPEKLRWEEANVPAPGPGQVRIRHTAIGLNFIDVYHRIGLYKVPLPTGIGQEAAAVVEEVGSGVTGLAKGDRVVYTGLMGAYAQERLAPADRLVKLPADIDDATAAAVFLKGLTVDMLVRRVFPLRSGHTVLVHAAAGGVGSILVPWAKSIGATVIATVGSREKSTLPKAQGADHVIVTSEENFVARVKEITGGRGVDVAYDSVGKDTVPGSLESLVSRGWLVSFGQSSGSPAPIELGSLGGARSLFVTRPSLFAYIPTREELEDGATHLFSVLQRGIVKLAPPRKFALKDAAEAHRALEARQTTGSVVFTP</sequence>
<evidence type="ECO:0000256" key="2">
    <source>
        <dbReference type="ARBA" id="ARBA00023002"/>
    </source>
</evidence>
<dbReference type="PANTHER" id="PTHR48106">
    <property type="entry name" value="QUINONE OXIDOREDUCTASE PIG3-RELATED"/>
    <property type="match status" value="1"/>
</dbReference>
<evidence type="ECO:0000256" key="1">
    <source>
        <dbReference type="ARBA" id="ARBA00022857"/>
    </source>
</evidence>
<reference evidence="4" key="1">
    <citation type="submission" date="2021-12" db="EMBL/GenBank/DDBJ databases">
        <title>Discovery of the Pendulisporaceae a myxobacterial family with distinct sporulation behavior and unique specialized metabolism.</title>
        <authorList>
            <person name="Garcia R."/>
            <person name="Popoff A."/>
            <person name="Bader C.D."/>
            <person name="Loehr J."/>
            <person name="Walesch S."/>
            <person name="Walt C."/>
            <person name="Boldt J."/>
            <person name="Bunk B."/>
            <person name="Haeckl F.J.F.P.J."/>
            <person name="Gunesch A.P."/>
            <person name="Birkelbach J."/>
            <person name="Nuebel U."/>
            <person name="Pietschmann T."/>
            <person name="Bach T."/>
            <person name="Mueller R."/>
        </authorList>
    </citation>
    <scope>NUCLEOTIDE SEQUENCE</scope>
    <source>
        <strain evidence="4">MSr11367</strain>
    </source>
</reference>